<dbReference type="GO" id="GO:0015031">
    <property type="term" value="P:protein transport"/>
    <property type="evidence" value="ECO:0007669"/>
    <property type="project" value="UniProtKB-KW"/>
</dbReference>
<name>A0A1I2GU27_9BACT</name>
<dbReference type="GO" id="GO:0032977">
    <property type="term" value="F:membrane insertase activity"/>
    <property type="evidence" value="ECO:0007669"/>
    <property type="project" value="InterPro"/>
</dbReference>
<feature type="region of interest" description="Disordered" evidence="14">
    <location>
        <begin position="571"/>
        <end position="612"/>
    </location>
</feature>
<evidence type="ECO:0000256" key="3">
    <source>
        <dbReference type="ARBA" id="ARBA00015325"/>
    </source>
</evidence>
<dbReference type="CDD" id="cd20070">
    <property type="entry name" value="5TM_YidC_Alb3"/>
    <property type="match status" value="1"/>
</dbReference>
<feature type="compositionally biased region" description="Polar residues" evidence="14">
    <location>
        <begin position="575"/>
        <end position="585"/>
    </location>
</feature>
<evidence type="ECO:0000256" key="14">
    <source>
        <dbReference type="SAM" id="MobiDB-lite"/>
    </source>
</evidence>
<feature type="transmembrane region" description="Helical" evidence="13">
    <location>
        <begin position="515"/>
        <end position="540"/>
    </location>
</feature>
<keyword evidence="9 13" id="KW-0472">Membrane</keyword>
<comment type="subcellular location">
    <subcellularLocation>
        <location evidence="1">Cell inner membrane</location>
        <topology evidence="1">Multi-pass membrane protein</topology>
    </subcellularLocation>
    <subcellularLocation>
        <location evidence="13">Cell membrane</location>
        <topology evidence="13">Multi-pass membrane protein</topology>
    </subcellularLocation>
</comment>
<proteinExistence type="inferred from homology"/>
<evidence type="ECO:0000256" key="10">
    <source>
        <dbReference type="ARBA" id="ARBA00023186"/>
    </source>
</evidence>
<organism evidence="17 18">
    <name type="scientific">Thermoflexibacter ruber</name>
    <dbReference type="NCBI Taxonomy" id="1003"/>
    <lineage>
        <taxon>Bacteria</taxon>
        <taxon>Pseudomonadati</taxon>
        <taxon>Bacteroidota</taxon>
        <taxon>Cytophagia</taxon>
        <taxon>Cytophagales</taxon>
        <taxon>Thermoflexibacteraceae</taxon>
        <taxon>Thermoflexibacter</taxon>
    </lineage>
</organism>
<feature type="transmembrane region" description="Helical" evidence="13">
    <location>
        <begin position="426"/>
        <end position="447"/>
    </location>
</feature>
<dbReference type="InterPro" id="IPR028055">
    <property type="entry name" value="YidC/Oxa/ALB_C"/>
</dbReference>
<evidence type="ECO:0000256" key="12">
    <source>
        <dbReference type="ARBA" id="ARBA00033342"/>
    </source>
</evidence>
<feature type="transmembrane region" description="Helical" evidence="13">
    <location>
        <begin position="360"/>
        <end position="380"/>
    </location>
</feature>
<gene>
    <name evidence="13" type="primary">yidC</name>
    <name evidence="17" type="ORF">SAMN04488541_102054</name>
</gene>
<evidence type="ECO:0000256" key="1">
    <source>
        <dbReference type="ARBA" id="ARBA00004429"/>
    </source>
</evidence>
<dbReference type="GO" id="GO:0051205">
    <property type="term" value="P:protein insertion into membrane"/>
    <property type="evidence" value="ECO:0007669"/>
    <property type="project" value="TreeGrafter"/>
</dbReference>
<evidence type="ECO:0000256" key="2">
    <source>
        <dbReference type="ARBA" id="ARBA00010527"/>
    </source>
</evidence>
<evidence type="ECO:0000256" key="5">
    <source>
        <dbReference type="ARBA" id="ARBA00022475"/>
    </source>
</evidence>
<accession>A0A1I2GU27</accession>
<dbReference type="AlphaFoldDB" id="A0A1I2GU27"/>
<evidence type="ECO:0000313" key="18">
    <source>
        <dbReference type="Proteomes" id="UP000199513"/>
    </source>
</evidence>
<keyword evidence="8 13" id="KW-1133">Transmembrane helix</keyword>
<dbReference type="RefSeq" id="WP_091545623.1">
    <property type="nucleotide sequence ID" value="NZ_FONY01000020.1"/>
</dbReference>
<dbReference type="NCBIfam" id="TIGR03593">
    <property type="entry name" value="yidC_nterm"/>
    <property type="match status" value="1"/>
</dbReference>
<dbReference type="STRING" id="1003.SAMN04488541_102054"/>
<dbReference type="Gene3D" id="2.70.98.90">
    <property type="match status" value="1"/>
</dbReference>
<dbReference type="Pfam" id="PF02096">
    <property type="entry name" value="60KD_IMP"/>
    <property type="match status" value="1"/>
</dbReference>
<dbReference type="InterPro" id="IPR028053">
    <property type="entry name" value="Membr_insert_YidC_N"/>
</dbReference>
<evidence type="ECO:0000256" key="6">
    <source>
        <dbReference type="ARBA" id="ARBA00022692"/>
    </source>
</evidence>
<dbReference type="CDD" id="cd19961">
    <property type="entry name" value="EcYidC-like_peri"/>
    <property type="match status" value="1"/>
</dbReference>
<dbReference type="InterPro" id="IPR038221">
    <property type="entry name" value="YidC_periplasmic_sf"/>
</dbReference>
<dbReference type="HAMAP" id="MF_01810">
    <property type="entry name" value="YidC_type1"/>
    <property type="match status" value="1"/>
</dbReference>
<feature type="transmembrane region" description="Helical" evidence="13">
    <location>
        <begin position="332"/>
        <end position="353"/>
    </location>
</feature>
<protein>
    <recommendedName>
        <fullName evidence="3 13">Membrane protein insertase YidC</fullName>
    </recommendedName>
    <alternativeName>
        <fullName evidence="12 13">Foldase YidC</fullName>
    </alternativeName>
    <alternativeName>
        <fullName evidence="11 13">Membrane integrase YidC</fullName>
    </alternativeName>
    <alternativeName>
        <fullName evidence="13">Membrane protein YidC</fullName>
    </alternativeName>
</protein>
<dbReference type="GO" id="GO:0005886">
    <property type="term" value="C:plasma membrane"/>
    <property type="evidence" value="ECO:0007669"/>
    <property type="project" value="UniProtKB-SubCell"/>
</dbReference>
<evidence type="ECO:0000256" key="7">
    <source>
        <dbReference type="ARBA" id="ARBA00022927"/>
    </source>
</evidence>
<evidence type="ECO:0000256" key="11">
    <source>
        <dbReference type="ARBA" id="ARBA00033245"/>
    </source>
</evidence>
<feature type="domain" description="Membrane insertase YidC/Oxa/ALB C-terminal" evidence="15">
    <location>
        <begin position="360"/>
        <end position="554"/>
    </location>
</feature>
<comment type="similarity">
    <text evidence="2 13">Belongs to the OXA1/ALB3/YidC family. Type 1 subfamily.</text>
</comment>
<keyword evidence="18" id="KW-1185">Reference proteome</keyword>
<dbReference type="InterPro" id="IPR001708">
    <property type="entry name" value="YidC/ALB3/OXA1/COX18"/>
</dbReference>
<sequence length="612" mass="70294">MDKNQTIGMVLIFVMLFAYLTFFSPEPPPIEPKQEVSTTEKKDSTLQSQVKLNTLKDQPDSILQQKMGFFALGMKGQEESVVLENEDIKITLSSYGARVKQVLLKNYITYKKAPLILIDEQSSKFNSLIKTELGDVNLNELYYDVNKIDKNTVAFVIGLDTENYLEHKFTLAEKGFVVDYKLNIVGSPQGLLKSDKLSFSWTDDVKQLEKDLTDSRRFTTVNYFMPQDEQFETLSETASGLEEKVAEKPVRFVSFKHKFFNTSIITDGFFNNVKVASNPIVSDDIIKTLSTSLEIPLADLKEKEGRNIRFYFGPNEYKICEAVTPSFERNVYLGWAIFAQVNKYLIMPLFSVLEKVTNNYGIVILLLVIVVKLVLFPLQYKSYVGMAKMKVLQPEVNEIRAKYSDPNDMNAQQEIMQFYGKAGVSPLSGCIPLVLQMPVFLALFNFFPNAIQLRQKSFLWADDLSSYDSIWDFGFSIPFYGDHVSLFTLLFTASQLAYTYYNNQINVSMQAQMKVITYIMPVMFIFFLNSFSSGLTYYYFISNLITIGQQNIIKAFVNDDKLLATIEEKRKQNANKKPSSFQQRLQEAMRAQQEKTTQKEEEKKSIKDRLKK</sequence>
<reference evidence="17 18" key="1">
    <citation type="submission" date="2016-10" db="EMBL/GenBank/DDBJ databases">
        <authorList>
            <person name="de Groot N.N."/>
        </authorList>
    </citation>
    <scope>NUCLEOTIDE SEQUENCE [LARGE SCALE GENOMIC DNA]</scope>
    <source>
        <strain>GEY</strain>
        <strain evidence="18">DSM 9560</strain>
    </source>
</reference>
<feature type="domain" description="Membrane insertase YidC N-terminal" evidence="16">
    <location>
        <begin position="81"/>
        <end position="338"/>
    </location>
</feature>
<dbReference type="InterPro" id="IPR019998">
    <property type="entry name" value="Membr_insert_YidC"/>
</dbReference>
<dbReference type="EMBL" id="FONY01000020">
    <property type="protein sequence ID" value="SFF21434.1"/>
    <property type="molecule type" value="Genomic_DNA"/>
</dbReference>
<keyword evidence="7 13" id="KW-0653">Protein transport</keyword>
<comment type="subunit">
    <text evidence="13">Interacts with the Sec translocase complex via SecD. Specifically interacts with transmembrane segments of nascent integral membrane proteins during membrane integration.</text>
</comment>
<feature type="transmembrane region" description="Helical" evidence="13">
    <location>
        <begin position="7"/>
        <end position="24"/>
    </location>
</feature>
<evidence type="ECO:0000256" key="8">
    <source>
        <dbReference type="ARBA" id="ARBA00022989"/>
    </source>
</evidence>
<evidence type="ECO:0000256" key="9">
    <source>
        <dbReference type="ARBA" id="ARBA00023136"/>
    </source>
</evidence>
<dbReference type="OrthoDB" id="9780552at2"/>
<feature type="compositionally biased region" description="Basic and acidic residues" evidence="14">
    <location>
        <begin position="592"/>
        <end position="612"/>
    </location>
</feature>
<keyword evidence="5 13" id="KW-1003">Cell membrane</keyword>
<comment type="function">
    <text evidence="13">Required for the insertion and/or proper folding and/or complex formation of integral membrane proteins into the membrane. Involved in integration of membrane proteins that insert both dependently and independently of the Sec translocase complex, as well as at least some lipoproteins. Aids folding of multispanning membrane proteins.</text>
</comment>
<dbReference type="PANTHER" id="PTHR12428:SF65">
    <property type="entry name" value="CYTOCHROME C OXIDASE ASSEMBLY PROTEIN COX18, MITOCHONDRIAL"/>
    <property type="match status" value="1"/>
</dbReference>
<evidence type="ECO:0000256" key="4">
    <source>
        <dbReference type="ARBA" id="ARBA00022448"/>
    </source>
</evidence>
<dbReference type="InterPro" id="IPR047196">
    <property type="entry name" value="YidC_ALB_C"/>
</dbReference>
<evidence type="ECO:0000256" key="13">
    <source>
        <dbReference type="HAMAP-Rule" id="MF_01810"/>
    </source>
</evidence>
<keyword evidence="6 13" id="KW-0812">Transmembrane</keyword>
<dbReference type="Pfam" id="PF14849">
    <property type="entry name" value="YidC_periplas"/>
    <property type="match status" value="1"/>
</dbReference>
<dbReference type="Proteomes" id="UP000199513">
    <property type="component" value="Unassembled WGS sequence"/>
</dbReference>
<dbReference type="NCBIfam" id="NF002356">
    <property type="entry name" value="PRK01318.2-3"/>
    <property type="match status" value="1"/>
</dbReference>
<evidence type="ECO:0000259" key="15">
    <source>
        <dbReference type="Pfam" id="PF02096"/>
    </source>
</evidence>
<dbReference type="NCBIfam" id="TIGR03592">
    <property type="entry name" value="yidC_oxa1_cterm"/>
    <property type="match status" value="1"/>
</dbReference>
<evidence type="ECO:0000313" key="17">
    <source>
        <dbReference type="EMBL" id="SFF21434.1"/>
    </source>
</evidence>
<dbReference type="PANTHER" id="PTHR12428">
    <property type="entry name" value="OXA1"/>
    <property type="match status" value="1"/>
</dbReference>
<evidence type="ECO:0000259" key="16">
    <source>
        <dbReference type="Pfam" id="PF14849"/>
    </source>
</evidence>
<keyword evidence="4 13" id="KW-0813">Transport</keyword>
<dbReference type="PRINTS" id="PR00701">
    <property type="entry name" value="60KDINNERMP"/>
</dbReference>
<keyword evidence="10 13" id="KW-0143">Chaperone</keyword>